<protein>
    <submittedName>
        <fullName evidence="1">Uncharacterized protein</fullName>
    </submittedName>
</protein>
<name>A0AAE1QG12_9EUCA</name>
<evidence type="ECO:0000313" key="2">
    <source>
        <dbReference type="Proteomes" id="UP001292094"/>
    </source>
</evidence>
<evidence type="ECO:0000313" key="1">
    <source>
        <dbReference type="EMBL" id="KAK4325718.1"/>
    </source>
</evidence>
<gene>
    <name evidence="1" type="ORF">Pmani_003661</name>
</gene>
<dbReference type="AlphaFoldDB" id="A0AAE1QG12"/>
<sequence length="205" mass="23779">MYVIRKQVSVVVVHVWLDYNVTNLYNFITSQHCTNSNMRLRMDTLLITLLSDIQREIIQEVYIEEPSTYRMIVNYHNPTTKTIVGRIRITPEDPASTEQEDEVHLTPTTSPRLMTVEAVLGNFPQPLVLDPGRWPVSFEKNQNFFLDYFVLLPLTYYEGSILTRNTSIPCLAEGNSDLCLHYAYPNVFQYDYIYGSAGYRSFGEE</sequence>
<comment type="caution">
    <text evidence="1">The sequence shown here is derived from an EMBL/GenBank/DDBJ whole genome shotgun (WGS) entry which is preliminary data.</text>
</comment>
<reference evidence="1" key="1">
    <citation type="submission" date="2023-11" db="EMBL/GenBank/DDBJ databases">
        <title>Genome assemblies of two species of porcelain crab, Petrolisthes cinctipes and Petrolisthes manimaculis (Anomura: Porcellanidae).</title>
        <authorList>
            <person name="Angst P."/>
        </authorList>
    </citation>
    <scope>NUCLEOTIDE SEQUENCE</scope>
    <source>
        <strain evidence="1">PB745_02</strain>
        <tissue evidence="1">Gill</tissue>
    </source>
</reference>
<dbReference type="EMBL" id="JAWZYT010000264">
    <property type="protein sequence ID" value="KAK4325718.1"/>
    <property type="molecule type" value="Genomic_DNA"/>
</dbReference>
<keyword evidence="2" id="KW-1185">Reference proteome</keyword>
<accession>A0AAE1QG12</accession>
<proteinExistence type="predicted"/>
<dbReference type="Proteomes" id="UP001292094">
    <property type="component" value="Unassembled WGS sequence"/>
</dbReference>
<organism evidence="1 2">
    <name type="scientific">Petrolisthes manimaculis</name>
    <dbReference type="NCBI Taxonomy" id="1843537"/>
    <lineage>
        <taxon>Eukaryota</taxon>
        <taxon>Metazoa</taxon>
        <taxon>Ecdysozoa</taxon>
        <taxon>Arthropoda</taxon>
        <taxon>Crustacea</taxon>
        <taxon>Multicrustacea</taxon>
        <taxon>Malacostraca</taxon>
        <taxon>Eumalacostraca</taxon>
        <taxon>Eucarida</taxon>
        <taxon>Decapoda</taxon>
        <taxon>Pleocyemata</taxon>
        <taxon>Anomura</taxon>
        <taxon>Galatheoidea</taxon>
        <taxon>Porcellanidae</taxon>
        <taxon>Petrolisthes</taxon>
    </lineage>
</organism>